<sequence>MSGLSNSSGTGNGTGTGTGAVERAARATLHWSLRYTGGLDPVVAADRQNEILSDLHEQAAWATEAGVSQRAIARSIRARMLRGIPADLSWRRTQLTGEETARWSAPRVDGLLVAAVALIGIVQVAVGTYIAARQTRALLIGDIGFIPSSAAITIALGSIALVATALLWHRSTRHWGAMMLAVTGVLIFAQSVEALYYLSATALVVILRVTWLEPAAYAIGLGVAIVCLTGTAQWAMPAHLVPATSNRRESR</sequence>
<proteinExistence type="predicted"/>
<dbReference type="Proteomes" id="UP000078437">
    <property type="component" value="Chromosome"/>
</dbReference>
<feature type="transmembrane region" description="Helical" evidence="1">
    <location>
        <begin position="180"/>
        <end position="209"/>
    </location>
</feature>
<dbReference type="STRING" id="453304.ATC03_04500"/>
<keyword evidence="3" id="KW-1185">Reference proteome</keyword>
<dbReference type="OrthoDB" id="5188921at2"/>
<feature type="transmembrane region" description="Helical" evidence="1">
    <location>
        <begin position="215"/>
        <end position="241"/>
    </location>
</feature>
<feature type="transmembrane region" description="Helical" evidence="1">
    <location>
        <begin position="111"/>
        <end position="132"/>
    </location>
</feature>
<evidence type="ECO:0000313" key="2">
    <source>
        <dbReference type="EMBL" id="ANJ26104.1"/>
    </source>
</evidence>
<protein>
    <submittedName>
        <fullName evidence="2">Uncharacterized protein</fullName>
    </submittedName>
</protein>
<evidence type="ECO:0000256" key="1">
    <source>
        <dbReference type="SAM" id="Phobius"/>
    </source>
</evidence>
<keyword evidence="1" id="KW-1133">Transmembrane helix</keyword>
<dbReference type="AlphaFoldDB" id="A0A191WD51"/>
<keyword evidence="1" id="KW-0812">Transmembrane</keyword>
<reference evidence="2 3" key="1">
    <citation type="journal article" date="2016" name="Int. J. Syst. Evol. Microbiol.">
        <title>Agromyces aureus sp. nov., isolated from the rhizosphere of Salix caprea L. grown in a heavy-metal-contaminated soil.</title>
        <authorList>
            <person name="Corretto E."/>
            <person name="Antonielli L."/>
            <person name="Sessitsch A."/>
            <person name="Compant S."/>
            <person name="Gorfer M."/>
            <person name="Kuffner M."/>
            <person name="Brader G."/>
        </authorList>
    </citation>
    <scope>NUCLEOTIDE SEQUENCE [LARGE SCALE GENOMIC DNA]</scope>
    <source>
        <strain evidence="2 3">AR33</strain>
    </source>
</reference>
<name>A0A191WD51_9MICO</name>
<dbReference type="EMBL" id="CP013979">
    <property type="protein sequence ID" value="ANJ26104.1"/>
    <property type="molecule type" value="Genomic_DNA"/>
</dbReference>
<gene>
    <name evidence="2" type="ORF">ATC03_04500</name>
</gene>
<feature type="transmembrane region" description="Helical" evidence="1">
    <location>
        <begin position="144"/>
        <end position="168"/>
    </location>
</feature>
<dbReference type="KEGG" id="agy:ATC03_04500"/>
<organism evidence="2 3">
    <name type="scientific">Agromyces aureus</name>
    <dbReference type="NCBI Taxonomy" id="453304"/>
    <lineage>
        <taxon>Bacteria</taxon>
        <taxon>Bacillati</taxon>
        <taxon>Actinomycetota</taxon>
        <taxon>Actinomycetes</taxon>
        <taxon>Micrococcales</taxon>
        <taxon>Microbacteriaceae</taxon>
        <taxon>Agromyces</taxon>
    </lineage>
</organism>
<reference evidence="3" key="2">
    <citation type="submission" date="2016-01" db="EMBL/GenBank/DDBJ databases">
        <title>Complete genome sequence of Agromyces aureus AR33T and comparison with related organisms.</title>
        <authorList>
            <person name="Corretto E."/>
            <person name="Antonielli L."/>
            <person name="Sessitsch A."/>
            <person name="Brader G."/>
        </authorList>
    </citation>
    <scope>NUCLEOTIDE SEQUENCE [LARGE SCALE GENOMIC DNA]</scope>
    <source>
        <strain evidence="3">AR33</strain>
    </source>
</reference>
<accession>A0A191WD51</accession>
<keyword evidence="1" id="KW-0472">Membrane</keyword>
<evidence type="ECO:0000313" key="3">
    <source>
        <dbReference type="Proteomes" id="UP000078437"/>
    </source>
</evidence>
<dbReference type="RefSeq" id="WP_067873649.1">
    <property type="nucleotide sequence ID" value="NZ_CP013979.1"/>
</dbReference>